<feature type="domain" description="N-acetyltransferase" evidence="1">
    <location>
        <begin position="19"/>
        <end position="133"/>
    </location>
</feature>
<evidence type="ECO:0000313" key="3">
    <source>
        <dbReference type="Proteomes" id="UP000233440"/>
    </source>
</evidence>
<keyword evidence="3" id="KW-1185">Reference proteome</keyword>
<dbReference type="InterPro" id="IPR016181">
    <property type="entry name" value="Acyl_CoA_acyltransferase"/>
</dbReference>
<dbReference type="Proteomes" id="UP000233440">
    <property type="component" value="Unassembled WGS sequence"/>
</dbReference>
<comment type="caution">
    <text evidence="2">The sequence shown here is derived from an EMBL/GenBank/DDBJ whole genome shotgun (WGS) entry which is preliminary data.</text>
</comment>
<dbReference type="Pfam" id="PF00583">
    <property type="entry name" value="Acetyltransf_1"/>
    <property type="match status" value="1"/>
</dbReference>
<dbReference type="Gene3D" id="3.40.630.30">
    <property type="match status" value="1"/>
</dbReference>
<dbReference type="PROSITE" id="PS51186">
    <property type="entry name" value="GNAT"/>
    <property type="match status" value="1"/>
</dbReference>
<dbReference type="AlphaFoldDB" id="A0A2N3LJ14"/>
<reference evidence="2 3" key="1">
    <citation type="submission" date="2017-11" db="EMBL/GenBank/DDBJ databases">
        <title>Bacillus camelliae sp. nov., isolated from pu'er tea.</title>
        <authorList>
            <person name="Niu L."/>
        </authorList>
    </citation>
    <scope>NUCLEOTIDE SEQUENCE [LARGE SCALE GENOMIC DNA]</scope>
    <source>
        <strain evidence="2 3">7578-1</strain>
    </source>
</reference>
<dbReference type="OrthoDB" id="1897483at2"/>
<organism evidence="2 3">
    <name type="scientific">Heyndrickxia camelliae</name>
    <dbReference type="NCBI Taxonomy" id="1707093"/>
    <lineage>
        <taxon>Bacteria</taxon>
        <taxon>Bacillati</taxon>
        <taxon>Bacillota</taxon>
        <taxon>Bacilli</taxon>
        <taxon>Bacillales</taxon>
        <taxon>Bacillaceae</taxon>
        <taxon>Heyndrickxia</taxon>
    </lineage>
</organism>
<evidence type="ECO:0000313" key="2">
    <source>
        <dbReference type="EMBL" id="PKR84618.1"/>
    </source>
</evidence>
<dbReference type="GO" id="GO:0016747">
    <property type="term" value="F:acyltransferase activity, transferring groups other than amino-acyl groups"/>
    <property type="evidence" value="ECO:0007669"/>
    <property type="project" value="InterPro"/>
</dbReference>
<name>A0A2N3LJ14_9BACI</name>
<gene>
    <name evidence="2" type="ORF">CWO92_12970</name>
</gene>
<dbReference type="CDD" id="cd04301">
    <property type="entry name" value="NAT_SF"/>
    <property type="match status" value="1"/>
</dbReference>
<dbReference type="EMBL" id="PIQO01000009">
    <property type="protein sequence ID" value="PKR84618.1"/>
    <property type="molecule type" value="Genomic_DNA"/>
</dbReference>
<sequence length="133" mass="15559">MAQDMTEEVNAFENSLQRIEIRHWKMNKEEQNQYLQTEKEIWPDNPLGMERLLEFKGKPNWTAITAFDGKDIVGGIMAWEDLEEPVGVIEDLFVKETYRKLGLGRNLLTSGLTYLQSVGFKEMSEEKRFNIEL</sequence>
<dbReference type="InterPro" id="IPR000182">
    <property type="entry name" value="GNAT_dom"/>
</dbReference>
<proteinExistence type="predicted"/>
<evidence type="ECO:0000259" key="1">
    <source>
        <dbReference type="PROSITE" id="PS51186"/>
    </source>
</evidence>
<dbReference type="SUPFAM" id="SSF55729">
    <property type="entry name" value="Acyl-CoA N-acyltransferases (Nat)"/>
    <property type="match status" value="1"/>
</dbReference>
<protein>
    <recommendedName>
        <fullName evidence="1">N-acetyltransferase domain-containing protein</fullName>
    </recommendedName>
</protein>
<accession>A0A2N3LJ14</accession>